<evidence type="ECO:0000256" key="5">
    <source>
        <dbReference type="RuleBase" id="RU003684"/>
    </source>
</evidence>
<dbReference type="Gene3D" id="3.40.800.10">
    <property type="entry name" value="Ureohydrolase domain"/>
    <property type="match status" value="1"/>
</dbReference>
<dbReference type="CDD" id="cd11593">
    <property type="entry name" value="Agmatinase-like_2"/>
    <property type="match status" value="1"/>
</dbReference>
<organism evidence="6">
    <name type="scientific">Desulfatirhabdium butyrativorans</name>
    <dbReference type="NCBI Taxonomy" id="340467"/>
    <lineage>
        <taxon>Bacteria</taxon>
        <taxon>Pseudomonadati</taxon>
        <taxon>Thermodesulfobacteriota</taxon>
        <taxon>Desulfobacteria</taxon>
        <taxon>Desulfobacterales</taxon>
        <taxon>Desulfatirhabdiaceae</taxon>
        <taxon>Desulfatirhabdium</taxon>
    </lineage>
</organism>
<dbReference type="GO" id="GO:0046872">
    <property type="term" value="F:metal ion binding"/>
    <property type="evidence" value="ECO:0007669"/>
    <property type="project" value="UniProtKB-KW"/>
</dbReference>
<evidence type="ECO:0000256" key="2">
    <source>
        <dbReference type="ARBA" id="ARBA00022723"/>
    </source>
</evidence>
<dbReference type="PANTHER" id="PTHR11358">
    <property type="entry name" value="ARGINASE/AGMATINASE"/>
    <property type="match status" value="1"/>
</dbReference>
<dbReference type="PROSITE" id="PS51409">
    <property type="entry name" value="ARGINASE_2"/>
    <property type="match status" value="1"/>
</dbReference>
<dbReference type="InterPro" id="IPR006035">
    <property type="entry name" value="Ureohydrolase"/>
</dbReference>
<dbReference type="GO" id="GO:0033389">
    <property type="term" value="P:putrescine biosynthetic process from arginine, via agmatine"/>
    <property type="evidence" value="ECO:0007669"/>
    <property type="project" value="TreeGrafter"/>
</dbReference>
<dbReference type="Pfam" id="PF00491">
    <property type="entry name" value="Arginase"/>
    <property type="match status" value="1"/>
</dbReference>
<evidence type="ECO:0000313" key="6">
    <source>
        <dbReference type="EMBL" id="HGU31846.1"/>
    </source>
</evidence>
<protein>
    <submittedName>
        <fullName evidence="6">Agmatinase</fullName>
        <ecNumber evidence="6">3.5.3.11</ecNumber>
    </submittedName>
</protein>
<evidence type="ECO:0000256" key="4">
    <source>
        <dbReference type="PIRSR" id="PIRSR036979-1"/>
    </source>
</evidence>
<feature type="binding site" evidence="4">
    <location>
        <position position="157"/>
    </location>
    <ligand>
        <name>Mn(2+)</name>
        <dbReference type="ChEBI" id="CHEBI:29035"/>
        <label>1</label>
    </ligand>
</feature>
<dbReference type="GO" id="GO:0008783">
    <property type="term" value="F:agmatinase activity"/>
    <property type="evidence" value="ECO:0007669"/>
    <property type="project" value="UniProtKB-EC"/>
</dbReference>
<dbReference type="PIRSF" id="PIRSF036979">
    <property type="entry name" value="Arginase"/>
    <property type="match status" value="1"/>
</dbReference>
<feature type="binding site" evidence="4">
    <location>
        <position position="237"/>
    </location>
    <ligand>
        <name>Mn(2+)</name>
        <dbReference type="ChEBI" id="CHEBI:29035"/>
        <label>1</label>
    </ligand>
</feature>
<evidence type="ECO:0000256" key="3">
    <source>
        <dbReference type="ARBA" id="ARBA00022801"/>
    </source>
</evidence>
<comment type="cofactor">
    <cofactor evidence="4">
        <name>Mn(2+)</name>
        <dbReference type="ChEBI" id="CHEBI:29035"/>
    </cofactor>
    <text evidence="4">Binds 2 manganese ions per subunit.</text>
</comment>
<dbReference type="EMBL" id="DSUH01000069">
    <property type="protein sequence ID" value="HGU31846.1"/>
    <property type="molecule type" value="Genomic_DNA"/>
</dbReference>
<dbReference type="EC" id="3.5.3.11" evidence="6"/>
<gene>
    <name evidence="6" type="primary">speB</name>
    <name evidence="6" type="ORF">ENS29_03200</name>
</gene>
<feature type="binding site" evidence="4">
    <location>
        <position position="153"/>
    </location>
    <ligand>
        <name>Mn(2+)</name>
        <dbReference type="ChEBI" id="CHEBI:29035"/>
        <label>1</label>
    </ligand>
</feature>
<proteinExistence type="inferred from homology"/>
<sequence>MMDPHDIRRVWSNENDVMLTEDRPLFFGESGACVDRIEAASVVILPLCYEHAVSYGTGTREGPLHLLEASAQLEVMDEETFRDWRDIGIFTVEPLWPDPENPERAVEEMYSSALTVLQQGKRLLCLGGDHAVSIGPIRAASEMYPDIGVLQIDAHLDLRNTWNGSPLNHACVMRRVVEDMKLPTVQVGIRSVSPEEHRFVLEKGLRPIYAAGIDPFDDSWMDEAIDRLPEHVYVTIDLDGLDPSVMPGVGTPEPGGLSYRQILALLRRLGEKRRVVAADINELSKIPHTQVSEFTAAKIAVKIFVHCFAPSNRSS</sequence>
<dbReference type="PANTHER" id="PTHR11358:SF26">
    <property type="entry name" value="GUANIDINO ACID HYDROLASE, MITOCHONDRIAL"/>
    <property type="match status" value="1"/>
</dbReference>
<dbReference type="PROSITE" id="PS01053">
    <property type="entry name" value="ARGINASE_1"/>
    <property type="match status" value="1"/>
</dbReference>
<keyword evidence="3 5" id="KW-0378">Hydrolase</keyword>
<reference evidence="6" key="1">
    <citation type="journal article" date="2020" name="mSystems">
        <title>Genome- and Community-Level Interaction Insights into Carbon Utilization and Element Cycling Functions of Hydrothermarchaeota in Hydrothermal Sediment.</title>
        <authorList>
            <person name="Zhou Z."/>
            <person name="Liu Y."/>
            <person name="Xu W."/>
            <person name="Pan J."/>
            <person name="Luo Z.H."/>
            <person name="Li M."/>
        </authorList>
    </citation>
    <scope>NUCLEOTIDE SEQUENCE [LARGE SCALE GENOMIC DNA]</scope>
    <source>
        <strain evidence="6">SpSt-477</strain>
    </source>
</reference>
<comment type="similarity">
    <text evidence="1">Belongs to the arginase family. Agmatinase subfamily.</text>
</comment>
<comment type="caution">
    <text evidence="6">The sequence shown here is derived from an EMBL/GenBank/DDBJ whole genome shotgun (WGS) entry which is preliminary data.</text>
</comment>
<dbReference type="SUPFAM" id="SSF52768">
    <property type="entry name" value="Arginase/deacetylase"/>
    <property type="match status" value="1"/>
</dbReference>
<dbReference type="AlphaFoldDB" id="A0A7C4MPD2"/>
<dbReference type="InterPro" id="IPR023696">
    <property type="entry name" value="Ureohydrolase_dom_sf"/>
</dbReference>
<feature type="binding site" evidence="4">
    <location>
        <position position="239"/>
    </location>
    <ligand>
        <name>Mn(2+)</name>
        <dbReference type="ChEBI" id="CHEBI:29035"/>
        <label>1</label>
    </ligand>
</feature>
<evidence type="ECO:0000256" key="1">
    <source>
        <dbReference type="ARBA" id="ARBA00009227"/>
    </source>
</evidence>
<dbReference type="InterPro" id="IPR020855">
    <property type="entry name" value="Ureohydrolase_Mn_BS"/>
</dbReference>
<keyword evidence="2 4" id="KW-0479">Metal-binding</keyword>
<dbReference type="InterPro" id="IPR005925">
    <property type="entry name" value="Agmatinase-rel"/>
</dbReference>
<keyword evidence="4" id="KW-0464">Manganese</keyword>
<accession>A0A7C4MPD2</accession>
<feature type="binding site" evidence="4">
    <location>
        <position position="155"/>
    </location>
    <ligand>
        <name>Mn(2+)</name>
        <dbReference type="ChEBI" id="CHEBI:29035"/>
        <label>1</label>
    </ligand>
</feature>
<name>A0A7C4MPD2_9BACT</name>
<dbReference type="NCBIfam" id="TIGR01230">
    <property type="entry name" value="agmatinase"/>
    <property type="match status" value="1"/>
</dbReference>
<feature type="binding site" evidence="4">
    <location>
        <position position="130"/>
    </location>
    <ligand>
        <name>Mn(2+)</name>
        <dbReference type="ChEBI" id="CHEBI:29035"/>
        <label>1</label>
    </ligand>
</feature>